<feature type="region of interest" description="Disordered" evidence="1">
    <location>
        <begin position="1"/>
        <end position="27"/>
    </location>
</feature>
<evidence type="ECO:0000313" key="3">
    <source>
        <dbReference type="Proteomes" id="UP000830055"/>
    </source>
</evidence>
<keyword evidence="3" id="KW-1185">Reference proteome</keyword>
<protein>
    <submittedName>
        <fullName evidence="2">Uncharacterized protein</fullName>
    </submittedName>
</protein>
<evidence type="ECO:0000256" key="1">
    <source>
        <dbReference type="SAM" id="MobiDB-lite"/>
    </source>
</evidence>
<organism evidence="2 3">
    <name type="scientific">Desulfofustis limnaeus</name>
    <dbReference type="NCBI Taxonomy" id="2740163"/>
    <lineage>
        <taxon>Bacteria</taxon>
        <taxon>Pseudomonadati</taxon>
        <taxon>Thermodesulfobacteriota</taxon>
        <taxon>Desulfobulbia</taxon>
        <taxon>Desulfobulbales</taxon>
        <taxon>Desulfocapsaceae</taxon>
        <taxon>Desulfofustis</taxon>
    </lineage>
</organism>
<gene>
    <name evidence="2" type="ORF">DPPLL_22390</name>
</gene>
<dbReference type="EMBL" id="AP025516">
    <property type="protein sequence ID" value="BDD87874.1"/>
    <property type="molecule type" value="Genomic_DNA"/>
</dbReference>
<dbReference type="Proteomes" id="UP000830055">
    <property type="component" value="Chromosome"/>
</dbReference>
<accession>A0ABN6M4R2</accession>
<reference evidence="2 3" key="1">
    <citation type="submission" date="2022-01" db="EMBL/GenBank/DDBJ databases">
        <title>Desulfofustis limnae sp. nov., a novel mesophilic sulfate-reducing bacterium isolated from marsh soil.</title>
        <authorList>
            <person name="Watanabe M."/>
            <person name="Takahashi A."/>
            <person name="Kojima H."/>
            <person name="Fukui M."/>
        </authorList>
    </citation>
    <scope>NUCLEOTIDE SEQUENCE [LARGE SCALE GENOMIC DNA]</scope>
    <source>
        <strain evidence="2 3">PPLL</strain>
    </source>
</reference>
<name>A0ABN6M4R2_9BACT</name>
<sequence length="67" mass="7109">MRNDEIGRNGNFSKFPKGRQVPKEKQGGLTAMKAQFPDSQVAVICTGLHPVTSLASSLTPRVGSLPG</sequence>
<evidence type="ECO:0000313" key="2">
    <source>
        <dbReference type="EMBL" id="BDD87874.1"/>
    </source>
</evidence>
<proteinExistence type="predicted"/>